<dbReference type="InterPro" id="IPR028344">
    <property type="entry name" value="ParE1/4"/>
</dbReference>
<name>A0A1G7ZLK4_9RHOB</name>
<dbReference type="AlphaFoldDB" id="A0A1G7ZLK4"/>
<evidence type="ECO:0000256" key="1">
    <source>
        <dbReference type="ARBA" id="ARBA00006226"/>
    </source>
</evidence>
<keyword evidence="2" id="KW-1277">Toxin-antitoxin system</keyword>
<dbReference type="InterPro" id="IPR035093">
    <property type="entry name" value="RelE/ParE_toxin_dom_sf"/>
</dbReference>
<dbReference type="OrthoDB" id="7173315at2"/>
<dbReference type="Gene3D" id="3.30.2310.20">
    <property type="entry name" value="RelE-like"/>
    <property type="match status" value="1"/>
</dbReference>
<gene>
    <name evidence="4" type="ORF">SAMN04489759_1238</name>
</gene>
<dbReference type="PANTHER" id="PTHR33755">
    <property type="entry name" value="TOXIN PARE1-RELATED"/>
    <property type="match status" value="1"/>
</dbReference>
<evidence type="ECO:0000313" key="4">
    <source>
        <dbReference type="EMBL" id="SDH09539.1"/>
    </source>
</evidence>
<proteinExistence type="inferred from homology"/>
<evidence type="ECO:0000256" key="3">
    <source>
        <dbReference type="PIRNR" id="PIRNR029218"/>
    </source>
</evidence>
<keyword evidence="5" id="KW-1185">Reference proteome</keyword>
<dbReference type="InterPro" id="IPR007712">
    <property type="entry name" value="RelE/ParE_toxin"/>
</dbReference>
<dbReference type="EMBL" id="FNBP01000023">
    <property type="protein sequence ID" value="SDH09539.1"/>
    <property type="molecule type" value="Genomic_DNA"/>
</dbReference>
<comment type="similarity">
    <text evidence="1 3">Belongs to the RelE toxin family.</text>
</comment>
<sequence length="100" mass="11617">MGTYRLSEEAKDDLIGIHQYGVRKFGEARADAYFWQIIERFDVLGETPLLYQEVPEIREGYRRSVCGVHSIYYRLDGDNVEIMAILRSQDAALRFGRSKP</sequence>
<dbReference type="RefSeq" id="WP_093744222.1">
    <property type="nucleotide sequence ID" value="NZ_FNBP01000023.1"/>
</dbReference>
<dbReference type="PIRSF" id="PIRSF029218">
    <property type="entry name" value="ParE"/>
    <property type="match status" value="1"/>
</dbReference>
<dbReference type="PANTHER" id="PTHR33755:SF9">
    <property type="entry name" value="TOXIN PARE1"/>
    <property type="match status" value="1"/>
</dbReference>
<organism evidence="4 5">
    <name type="scientific">Sulfitobacter delicatus</name>
    <dbReference type="NCBI Taxonomy" id="218672"/>
    <lineage>
        <taxon>Bacteria</taxon>
        <taxon>Pseudomonadati</taxon>
        <taxon>Pseudomonadota</taxon>
        <taxon>Alphaproteobacteria</taxon>
        <taxon>Rhodobacterales</taxon>
        <taxon>Roseobacteraceae</taxon>
        <taxon>Sulfitobacter</taxon>
    </lineage>
</organism>
<accession>A0A1G7ZLK4</accession>
<reference evidence="5" key="1">
    <citation type="submission" date="2016-10" db="EMBL/GenBank/DDBJ databases">
        <authorList>
            <person name="Varghese N."/>
            <person name="Submissions S."/>
        </authorList>
    </citation>
    <scope>NUCLEOTIDE SEQUENCE [LARGE SCALE GENOMIC DNA]</scope>
    <source>
        <strain evidence="5">DSM 16477</strain>
    </source>
</reference>
<dbReference type="STRING" id="218672.SAMN04489759_1238"/>
<dbReference type="InterPro" id="IPR051803">
    <property type="entry name" value="TA_system_RelE-like_toxin"/>
</dbReference>
<evidence type="ECO:0000313" key="5">
    <source>
        <dbReference type="Proteomes" id="UP000199399"/>
    </source>
</evidence>
<dbReference type="Pfam" id="PF05016">
    <property type="entry name" value="ParE_toxin"/>
    <property type="match status" value="1"/>
</dbReference>
<protein>
    <recommendedName>
        <fullName evidence="3">Toxin</fullName>
    </recommendedName>
</protein>
<evidence type="ECO:0000256" key="2">
    <source>
        <dbReference type="ARBA" id="ARBA00022649"/>
    </source>
</evidence>
<dbReference type="Proteomes" id="UP000199399">
    <property type="component" value="Unassembled WGS sequence"/>
</dbReference>